<accession>A0A8J4DSN3</accession>
<dbReference type="RefSeq" id="WP_203902895.1">
    <property type="nucleotide sequence ID" value="NZ_BOPF01000027.1"/>
</dbReference>
<proteinExistence type="predicted"/>
<dbReference type="EMBL" id="BOPF01000027">
    <property type="protein sequence ID" value="GIJ49420.1"/>
    <property type="molecule type" value="Genomic_DNA"/>
</dbReference>
<name>A0A8J4DSN3_9ACTN</name>
<dbReference type="Proteomes" id="UP000619260">
    <property type="component" value="Unassembled WGS sequence"/>
</dbReference>
<evidence type="ECO:0000313" key="2">
    <source>
        <dbReference type="Proteomes" id="UP000619260"/>
    </source>
</evidence>
<keyword evidence="2" id="KW-1185">Reference proteome</keyword>
<sequence>MTELSLPALDGRTPLGFLAALGILRLVTENRHPDAHLRWSPADCTAVLCNAQDNIDDLVADLNTVVEAIPADGVLPAMPIDLPPPGAAPDKMRLPRPELTALAARVWADAGEAGERWMASMVTDLSLDDQKRANISRYAAPSGKQSMRTMLEKPLSHIRTNPGVLREAILGWRRYPGVTGEYLDHRVLFDAADAPDGKPMERGVPGATWLALMAYPLLRTTATAGEATSTGWQRPPGRRTTHQLIYPLWSHPLDMHTIPTVLDHPILDSAQPGRPPDLAQVLSIFLICCAQRRRIPGRNFAGVLTPIRPPRATSN</sequence>
<comment type="caution">
    <text evidence="1">The sequence shown here is derived from an EMBL/GenBank/DDBJ whole genome shotgun (WGS) entry which is preliminary data.</text>
</comment>
<protein>
    <submittedName>
        <fullName evidence="1">Uncharacterized protein</fullName>
    </submittedName>
</protein>
<reference evidence="1" key="1">
    <citation type="submission" date="2021-01" db="EMBL/GenBank/DDBJ databases">
        <title>Whole genome shotgun sequence of Virgisporangium aliadipatigenens NBRC 105644.</title>
        <authorList>
            <person name="Komaki H."/>
            <person name="Tamura T."/>
        </authorList>
    </citation>
    <scope>NUCLEOTIDE SEQUENCE</scope>
    <source>
        <strain evidence="1">NBRC 105644</strain>
    </source>
</reference>
<organism evidence="1 2">
    <name type="scientific">Virgisporangium aliadipatigenens</name>
    <dbReference type="NCBI Taxonomy" id="741659"/>
    <lineage>
        <taxon>Bacteria</taxon>
        <taxon>Bacillati</taxon>
        <taxon>Actinomycetota</taxon>
        <taxon>Actinomycetes</taxon>
        <taxon>Micromonosporales</taxon>
        <taxon>Micromonosporaceae</taxon>
        <taxon>Virgisporangium</taxon>
    </lineage>
</organism>
<dbReference type="AlphaFoldDB" id="A0A8J4DSN3"/>
<evidence type="ECO:0000313" key="1">
    <source>
        <dbReference type="EMBL" id="GIJ49420.1"/>
    </source>
</evidence>
<gene>
    <name evidence="1" type="ORF">Val02_63060</name>
</gene>